<dbReference type="STRING" id="349095.SAMN05660299_00293"/>
<dbReference type="Proteomes" id="UP000199309">
    <property type="component" value="Unassembled WGS sequence"/>
</dbReference>
<dbReference type="NCBIfam" id="TIGR01641">
    <property type="entry name" value="phageSPP1_gp7"/>
    <property type="match status" value="1"/>
</dbReference>
<sequence>MNSEEYWAQRAEERELAWHKKSQNTVEMELSKTYRDALGKIQTEIVALYGRYAKDNKLTMIDARKLLQGSEYRTWRMSLKQYIAMIKKTNDKGLLQELNTLAMRSRISRLDKLYSDTLVELDALGRITIGQMDHFLTDAYTDNYYHGLYDIGQKWRLIQPVVKADSNDVEQVLRTPWSGKNYSERVWKNTSKLGGLLQDEMVAAIHRGESVQKISRLVMQRMDVGKNNATRLVRTELNYVQNKAAIDSIAESGMKYYTFIATLDRRTSQICRAHDRHVYPVQDAQSGTNMPPLHPNCRSTISGSFNDEMGTSKGTRIGRDKNGKNIHVPANMAYDDWHAIYVDQTMTLKQWQKGE</sequence>
<dbReference type="EMBL" id="FNHQ01000002">
    <property type="protein sequence ID" value="SDM14857.1"/>
    <property type="molecule type" value="Genomic_DNA"/>
</dbReference>
<dbReference type="AlphaFoldDB" id="A0A1G9QW84"/>
<protein>
    <submittedName>
        <fullName evidence="2">Phage putative head morphogenesis protein, SPP1 gp7 family</fullName>
    </submittedName>
</protein>
<keyword evidence="3" id="KW-1185">Reference proteome</keyword>
<proteinExistence type="predicted"/>
<dbReference type="OrthoDB" id="9765386at2"/>
<reference evidence="2 3" key="1">
    <citation type="submission" date="2016-10" db="EMBL/GenBank/DDBJ databases">
        <authorList>
            <person name="de Groot N.N."/>
        </authorList>
    </citation>
    <scope>NUCLEOTIDE SEQUENCE [LARGE SCALE GENOMIC DNA]</scope>
    <source>
        <strain evidence="2 3">DSM 16981</strain>
    </source>
</reference>
<evidence type="ECO:0000313" key="3">
    <source>
        <dbReference type="Proteomes" id="UP000199309"/>
    </source>
</evidence>
<gene>
    <name evidence="2" type="ORF">SAMN05660299_00293</name>
</gene>
<organism evidence="2 3">
    <name type="scientific">Megasphaera paucivorans</name>
    <dbReference type="NCBI Taxonomy" id="349095"/>
    <lineage>
        <taxon>Bacteria</taxon>
        <taxon>Bacillati</taxon>
        <taxon>Bacillota</taxon>
        <taxon>Negativicutes</taxon>
        <taxon>Veillonellales</taxon>
        <taxon>Veillonellaceae</taxon>
        <taxon>Megasphaera</taxon>
    </lineage>
</organism>
<feature type="domain" description="Phage head morphogenesis" evidence="1">
    <location>
        <begin position="198"/>
        <end position="301"/>
    </location>
</feature>
<dbReference type="Pfam" id="PF04233">
    <property type="entry name" value="Phage_Mu_F"/>
    <property type="match status" value="1"/>
</dbReference>
<dbReference type="RefSeq" id="WP_091647541.1">
    <property type="nucleotide sequence ID" value="NZ_FNHQ01000002.1"/>
</dbReference>
<name>A0A1G9QW84_9FIRM</name>
<dbReference type="InterPro" id="IPR006528">
    <property type="entry name" value="Phage_head_morphogenesis_dom"/>
</dbReference>
<evidence type="ECO:0000313" key="2">
    <source>
        <dbReference type="EMBL" id="SDM14857.1"/>
    </source>
</evidence>
<accession>A0A1G9QW84</accession>
<evidence type="ECO:0000259" key="1">
    <source>
        <dbReference type="Pfam" id="PF04233"/>
    </source>
</evidence>